<reference evidence="2" key="1">
    <citation type="journal article" date="2023" name="Mol. Phylogenet. Evol.">
        <title>Genome-scale phylogeny and comparative genomics of the fungal order Sordariales.</title>
        <authorList>
            <person name="Hensen N."/>
            <person name="Bonometti L."/>
            <person name="Westerberg I."/>
            <person name="Brannstrom I.O."/>
            <person name="Guillou S."/>
            <person name="Cros-Aarteil S."/>
            <person name="Calhoun S."/>
            <person name="Haridas S."/>
            <person name="Kuo A."/>
            <person name="Mondo S."/>
            <person name="Pangilinan J."/>
            <person name="Riley R."/>
            <person name="LaButti K."/>
            <person name="Andreopoulos B."/>
            <person name="Lipzen A."/>
            <person name="Chen C."/>
            <person name="Yan M."/>
            <person name="Daum C."/>
            <person name="Ng V."/>
            <person name="Clum A."/>
            <person name="Steindorff A."/>
            <person name="Ohm R.A."/>
            <person name="Martin F."/>
            <person name="Silar P."/>
            <person name="Natvig D.O."/>
            <person name="Lalanne C."/>
            <person name="Gautier V."/>
            <person name="Ament-Velasquez S.L."/>
            <person name="Kruys A."/>
            <person name="Hutchinson M.I."/>
            <person name="Powell A.J."/>
            <person name="Barry K."/>
            <person name="Miller A.N."/>
            <person name="Grigoriev I.V."/>
            <person name="Debuchy R."/>
            <person name="Gladieux P."/>
            <person name="Hiltunen Thoren M."/>
            <person name="Johannesson H."/>
        </authorList>
    </citation>
    <scope>NUCLEOTIDE SEQUENCE</scope>
    <source>
        <strain evidence="2">CBS 955.72</strain>
    </source>
</reference>
<accession>A0AAJ0HSK8</accession>
<protein>
    <submittedName>
        <fullName evidence="2">Uncharacterized protein</fullName>
    </submittedName>
</protein>
<keyword evidence="1" id="KW-0472">Membrane</keyword>
<name>A0AAJ0HSK8_9PEZI</name>
<evidence type="ECO:0000256" key="1">
    <source>
        <dbReference type="SAM" id="Phobius"/>
    </source>
</evidence>
<reference evidence="2" key="2">
    <citation type="submission" date="2023-06" db="EMBL/GenBank/DDBJ databases">
        <authorList>
            <consortium name="Lawrence Berkeley National Laboratory"/>
            <person name="Haridas S."/>
            <person name="Hensen N."/>
            <person name="Bonometti L."/>
            <person name="Westerberg I."/>
            <person name="Brannstrom I.O."/>
            <person name="Guillou S."/>
            <person name="Cros-Aarteil S."/>
            <person name="Calhoun S."/>
            <person name="Kuo A."/>
            <person name="Mondo S."/>
            <person name="Pangilinan J."/>
            <person name="Riley R."/>
            <person name="Labutti K."/>
            <person name="Andreopoulos B."/>
            <person name="Lipzen A."/>
            <person name="Chen C."/>
            <person name="Yanf M."/>
            <person name="Daum C."/>
            <person name="Ng V."/>
            <person name="Clum A."/>
            <person name="Steindorff A."/>
            <person name="Ohm R."/>
            <person name="Martin F."/>
            <person name="Silar P."/>
            <person name="Natvig D."/>
            <person name="Lalanne C."/>
            <person name="Gautier V."/>
            <person name="Ament-Velasquez S.L."/>
            <person name="Kruys A."/>
            <person name="Hutchinson M.I."/>
            <person name="Powell A.J."/>
            <person name="Barry K."/>
            <person name="Miller A.N."/>
            <person name="Grigoriev I.V."/>
            <person name="Debuchy R."/>
            <person name="Gladieux P."/>
            <person name="Thoren M.H."/>
            <person name="Johannesson H."/>
        </authorList>
    </citation>
    <scope>NUCLEOTIDE SEQUENCE</scope>
    <source>
        <strain evidence="2">CBS 955.72</strain>
    </source>
</reference>
<keyword evidence="1" id="KW-0812">Transmembrane</keyword>
<keyword evidence="1" id="KW-1133">Transmembrane helix</keyword>
<gene>
    <name evidence="2" type="ORF">B0T25DRAFT_496399</name>
</gene>
<comment type="caution">
    <text evidence="2">The sequence shown here is derived from an EMBL/GenBank/DDBJ whole genome shotgun (WGS) entry which is preliminary data.</text>
</comment>
<organism evidence="2 3">
    <name type="scientific">Lasiosphaeria hispida</name>
    <dbReference type="NCBI Taxonomy" id="260671"/>
    <lineage>
        <taxon>Eukaryota</taxon>
        <taxon>Fungi</taxon>
        <taxon>Dikarya</taxon>
        <taxon>Ascomycota</taxon>
        <taxon>Pezizomycotina</taxon>
        <taxon>Sordariomycetes</taxon>
        <taxon>Sordariomycetidae</taxon>
        <taxon>Sordariales</taxon>
        <taxon>Lasiosphaeriaceae</taxon>
        <taxon>Lasiosphaeria</taxon>
    </lineage>
</organism>
<evidence type="ECO:0000313" key="2">
    <source>
        <dbReference type="EMBL" id="KAK3360490.1"/>
    </source>
</evidence>
<dbReference type="AlphaFoldDB" id="A0AAJ0HSK8"/>
<feature type="transmembrane region" description="Helical" evidence="1">
    <location>
        <begin position="141"/>
        <end position="162"/>
    </location>
</feature>
<dbReference type="Proteomes" id="UP001275084">
    <property type="component" value="Unassembled WGS sequence"/>
</dbReference>
<proteinExistence type="predicted"/>
<evidence type="ECO:0000313" key="3">
    <source>
        <dbReference type="Proteomes" id="UP001275084"/>
    </source>
</evidence>
<dbReference type="EMBL" id="JAUIQD010000002">
    <property type="protein sequence ID" value="KAK3360490.1"/>
    <property type="molecule type" value="Genomic_DNA"/>
</dbReference>
<sequence>MEASLRKYPITNWTNNIVDHLLLSDNRTVFIFHHVGFLRFHQGTLNFPSPLFPDSFIDETLRSLALPFLQNDRKSRRWLLGQIVEHNLDPAMARCGFLRSQNGRMEHFSFRHDCLVILKQAFDESIPRGLRQWWNNRRNSVEWYTFWVAILVFAMTVFFGLVQSVEGAFQVYLSWKALKGASALP</sequence>
<keyword evidence="3" id="KW-1185">Reference proteome</keyword>